<sequence length="92" mass="10708">MLSGMGHAWEHCMQQCRDKIRWLYAAVLEQGYVVCMCHHIHTAVLEHSFIVCMCQLINKPRLHVTAYTVLSMLYRILFWLETSGIILQMPTG</sequence>
<dbReference type="Proteomes" id="UP001209878">
    <property type="component" value="Unassembled WGS sequence"/>
</dbReference>
<evidence type="ECO:0000313" key="2">
    <source>
        <dbReference type="Proteomes" id="UP001209878"/>
    </source>
</evidence>
<evidence type="ECO:0000313" key="1">
    <source>
        <dbReference type="EMBL" id="KAK2183901.1"/>
    </source>
</evidence>
<name>A0AAD9NWS9_RIDPI</name>
<dbReference type="AlphaFoldDB" id="A0AAD9NWS9"/>
<dbReference type="EMBL" id="JAODUO010000292">
    <property type="protein sequence ID" value="KAK2183901.1"/>
    <property type="molecule type" value="Genomic_DNA"/>
</dbReference>
<gene>
    <name evidence="1" type="ORF">NP493_293g04088</name>
</gene>
<proteinExistence type="predicted"/>
<comment type="caution">
    <text evidence="1">The sequence shown here is derived from an EMBL/GenBank/DDBJ whole genome shotgun (WGS) entry which is preliminary data.</text>
</comment>
<protein>
    <submittedName>
        <fullName evidence="1">Uncharacterized protein</fullName>
    </submittedName>
</protein>
<keyword evidence="2" id="KW-1185">Reference proteome</keyword>
<accession>A0AAD9NWS9</accession>
<reference evidence="1" key="1">
    <citation type="journal article" date="2023" name="Mol. Biol. Evol.">
        <title>Third-Generation Sequencing Reveals the Adaptive Role of the Epigenome in Three Deep-Sea Polychaetes.</title>
        <authorList>
            <person name="Perez M."/>
            <person name="Aroh O."/>
            <person name="Sun Y."/>
            <person name="Lan Y."/>
            <person name="Juniper S.K."/>
            <person name="Young C.R."/>
            <person name="Angers B."/>
            <person name="Qian P.Y."/>
        </authorList>
    </citation>
    <scope>NUCLEOTIDE SEQUENCE</scope>
    <source>
        <strain evidence="1">R07B-5</strain>
    </source>
</reference>
<organism evidence="1 2">
    <name type="scientific">Ridgeia piscesae</name>
    <name type="common">Tubeworm</name>
    <dbReference type="NCBI Taxonomy" id="27915"/>
    <lineage>
        <taxon>Eukaryota</taxon>
        <taxon>Metazoa</taxon>
        <taxon>Spiralia</taxon>
        <taxon>Lophotrochozoa</taxon>
        <taxon>Annelida</taxon>
        <taxon>Polychaeta</taxon>
        <taxon>Sedentaria</taxon>
        <taxon>Canalipalpata</taxon>
        <taxon>Sabellida</taxon>
        <taxon>Siboglinidae</taxon>
        <taxon>Ridgeia</taxon>
    </lineage>
</organism>